<dbReference type="RefSeq" id="WP_359871611.1">
    <property type="nucleotide sequence ID" value="NZ_JBEYHT010000001.1"/>
</dbReference>
<dbReference type="AlphaFoldDB" id="A0A160P4P4"/>
<dbReference type="Proteomes" id="UP000217676">
    <property type="component" value="Chromosome"/>
</dbReference>
<evidence type="ECO:0000313" key="3">
    <source>
        <dbReference type="EMBL" id="BAU85875.1"/>
    </source>
</evidence>
<reference evidence="3 4" key="1">
    <citation type="journal article" date="2016" name="Genome Announc.">
        <title>Complete Genome Sequence of Thiostrepton-Producing Streptomyces laurentii ATCC 31255.</title>
        <authorList>
            <person name="Doi K."/>
            <person name="Fujino Y."/>
            <person name="Nagayoshi Y."/>
            <person name="Ohshima T."/>
            <person name="Ogata S."/>
        </authorList>
    </citation>
    <scope>NUCLEOTIDE SEQUENCE [LARGE SCALE GENOMIC DNA]</scope>
    <source>
        <strain evidence="3 4">ATCC 31255</strain>
    </source>
</reference>
<keyword evidence="4" id="KW-1185">Reference proteome</keyword>
<accession>A0A160P4P4</accession>
<dbReference type="GO" id="GO:0016787">
    <property type="term" value="F:hydrolase activity"/>
    <property type="evidence" value="ECO:0007669"/>
    <property type="project" value="UniProtKB-KW"/>
</dbReference>
<dbReference type="Gene3D" id="3.40.50.1820">
    <property type="entry name" value="alpha/beta hydrolase"/>
    <property type="match status" value="1"/>
</dbReference>
<dbReference type="Pfam" id="PF12697">
    <property type="entry name" value="Abhydrolase_6"/>
    <property type="match status" value="1"/>
</dbReference>
<sequence length="329" mass="34307">MSKPRSLALPPRTRTYRLSTARGEFAVLDTAPPAGVPRHGTALLLPGFTGSKEDFLALLGPLSEAGYRAVAVDGRGQHETPGPRGRAAYRRKALALDAVAQAAALGDGPVDLLGHSFGGLVARAAADLAPEAYLSLTLLSSGPGRVARGQRVRVRALRTALALLSKERVWSATRWLDTRGEEPGAADPPEIVRFLRRRWMRTRIAQLAGAGRLLVGDPDGTAALRALPLPLHIAYGAEETVWPVPDLAAAAARTGAHHTVVAGAGHSPNVSHPVELAARLTAFWDLAARDPRSRGLGSRDLSSGTPSAGAARNRRAAPGAAEGGRAASA</sequence>
<proteinExistence type="predicted"/>
<name>A0A160P4P4_STRLU</name>
<feature type="region of interest" description="Disordered" evidence="1">
    <location>
        <begin position="291"/>
        <end position="329"/>
    </location>
</feature>
<dbReference type="PANTHER" id="PTHR43798">
    <property type="entry name" value="MONOACYLGLYCEROL LIPASE"/>
    <property type="match status" value="1"/>
</dbReference>
<dbReference type="GO" id="GO:0016020">
    <property type="term" value="C:membrane"/>
    <property type="evidence" value="ECO:0007669"/>
    <property type="project" value="TreeGrafter"/>
</dbReference>
<dbReference type="KEGG" id="slau:SLA_4991"/>
<dbReference type="PANTHER" id="PTHR43798:SF33">
    <property type="entry name" value="HYDROLASE, PUTATIVE (AFU_ORTHOLOGUE AFUA_2G14860)-RELATED"/>
    <property type="match status" value="1"/>
</dbReference>
<feature type="compositionally biased region" description="Low complexity" evidence="1">
    <location>
        <begin position="294"/>
        <end position="329"/>
    </location>
</feature>
<feature type="domain" description="AB hydrolase-1" evidence="2">
    <location>
        <begin position="43"/>
        <end position="278"/>
    </location>
</feature>
<dbReference type="SUPFAM" id="SSF53474">
    <property type="entry name" value="alpha/beta-Hydrolases"/>
    <property type="match status" value="1"/>
</dbReference>
<gene>
    <name evidence="3" type="ORF">SLA_4991</name>
</gene>
<organism evidence="3 4">
    <name type="scientific">Streptomyces laurentii</name>
    <dbReference type="NCBI Taxonomy" id="39478"/>
    <lineage>
        <taxon>Bacteria</taxon>
        <taxon>Bacillati</taxon>
        <taxon>Actinomycetota</taxon>
        <taxon>Actinomycetes</taxon>
        <taxon>Kitasatosporales</taxon>
        <taxon>Streptomycetaceae</taxon>
        <taxon>Streptomyces</taxon>
    </lineage>
</organism>
<evidence type="ECO:0000259" key="2">
    <source>
        <dbReference type="Pfam" id="PF12697"/>
    </source>
</evidence>
<evidence type="ECO:0000256" key="1">
    <source>
        <dbReference type="SAM" id="MobiDB-lite"/>
    </source>
</evidence>
<keyword evidence="3" id="KW-0378">Hydrolase</keyword>
<evidence type="ECO:0000313" key="4">
    <source>
        <dbReference type="Proteomes" id="UP000217676"/>
    </source>
</evidence>
<dbReference type="EMBL" id="AP017424">
    <property type="protein sequence ID" value="BAU85875.1"/>
    <property type="molecule type" value="Genomic_DNA"/>
</dbReference>
<dbReference type="InterPro" id="IPR000073">
    <property type="entry name" value="AB_hydrolase_1"/>
</dbReference>
<dbReference type="InterPro" id="IPR050266">
    <property type="entry name" value="AB_hydrolase_sf"/>
</dbReference>
<dbReference type="InterPro" id="IPR029058">
    <property type="entry name" value="AB_hydrolase_fold"/>
</dbReference>
<protein>
    <submittedName>
        <fullName evidence="3">Hydrolase</fullName>
    </submittedName>
</protein>